<gene>
    <name evidence="1" type="ORF">HK097_007024</name>
</gene>
<name>A0AAD5SJI9_9FUNG</name>
<keyword evidence="2" id="KW-1185">Reference proteome</keyword>
<dbReference type="EMBL" id="JADGJD010000034">
    <property type="protein sequence ID" value="KAJ3056411.1"/>
    <property type="molecule type" value="Genomic_DNA"/>
</dbReference>
<accession>A0AAD5SJI9</accession>
<dbReference type="AlphaFoldDB" id="A0AAD5SJI9"/>
<evidence type="ECO:0000313" key="1">
    <source>
        <dbReference type="EMBL" id="KAJ3056411.1"/>
    </source>
</evidence>
<reference evidence="1" key="1">
    <citation type="submission" date="2020-05" db="EMBL/GenBank/DDBJ databases">
        <title>Phylogenomic resolution of chytrid fungi.</title>
        <authorList>
            <person name="Stajich J.E."/>
            <person name="Amses K."/>
            <person name="Simmons R."/>
            <person name="Seto K."/>
            <person name="Myers J."/>
            <person name="Bonds A."/>
            <person name="Quandt C.A."/>
            <person name="Barry K."/>
            <person name="Liu P."/>
            <person name="Grigoriev I."/>
            <person name="Longcore J.E."/>
            <person name="James T.Y."/>
        </authorList>
    </citation>
    <scope>NUCLEOTIDE SEQUENCE</scope>
    <source>
        <strain evidence="1">JEL0318</strain>
    </source>
</reference>
<protein>
    <submittedName>
        <fullName evidence="1">Uncharacterized protein</fullName>
    </submittedName>
</protein>
<dbReference type="Proteomes" id="UP001212841">
    <property type="component" value="Unassembled WGS sequence"/>
</dbReference>
<evidence type="ECO:0000313" key="2">
    <source>
        <dbReference type="Proteomes" id="UP001212841"/>
    </source>
</evidence>
<comment type="caution">
    <text evidence="1">The sequence shown here is derived from an EMBL/GenBank/DDBJ whole genome shotgun (WGS) entry which is preliminary data.</text>
</comment>
<organism evidence="1 2">
    <name type="scientific">Rhizophlyctis rosea</name>
    <dbReference type="NCBI Taxonomy" id="64517"/>
    <lineage>
        <taxon>Eukaryota</taxon>
        <taxon>Fungi</taxon>
        <taxon>Fungi incertae sedis</taxon>
        <taxon>Chytridiomycota</taxon>
        <taxon>Chytridiomycota incertae sedis</taxon>
        <taxon>Chytridiomycetes</taxon>
        <taxon>Rhizophlyctidales</taxon>
        <taxon>Rhizophlyctidaceae</taxon>
        <taxon>Rhizophlyctis</taxon>
    </lineage>
</organism>
<proteinExistence type="predicted"/>
<sequence length="152" mass="16435">MSAPGSCKGGARTTGGDNWITASSSQPICLGAIYHPEWRDFQAPASVVQGETIRVTWPCNNHCQQAGKEKIGVYVSQNVADYQLTPSQYLGSKTPFLTGTYGGSLAQDTSLLPVTGKRGYPTGGTEISYLDIKIDSNFKCGLNYLVWAWYVT</sequence>